<keyword evidence="4" id="KW-0238">DNA-binding</keyword>
<evidence type="ECO:0000256" key="4">
    <source>
        <dbReference type="ARBA" id="ARBA00023125"/>
    </source>
</evidence>
<keyword evidence="2" id="KW-0805">Transcription regulation</keyword>
<evidence type="ECO:0000259" key="7">
    <source>
        <dbReference type="Pfam" id="PF04545"/>
    </source>
</evidence>
<dbReference type="Gene3D" id="1.10.1740.10">
    <property type="match status" value="1"/>
</dbReference>
<evidence type="ECO:0000313" key="8">
    <source>
        <dbReference type="EMBL" id="SKB77702.1"/>
    </source>
</evidence>
<dbReference type="InterPro" id="IPR013324">
    <property type="entry name" value="RNA_pol_sigma_r3/r4-like"/>
</dbReference>
<dbReference type="Pfam" id="PF04542">
    <property type="entry name" value="Sigma70_r2"/>
    <property type="match status" value="1"/>
</dbReference>
<dbReference type="EMBL" id="FUYL01000011">
    <property type="protein sequence ID" value="SKB77702.1"/>
    <property type="molecule type" value="Genomic_DNA"/>
</dbReference>
<dbReference type="SUPFAM" id="SSF88946">
    <property type="entry name" value="Sigma2 domain of RNA polymerase sigma factors"/>
    <property type="match status" value="1"/>
</dbReference>
<dbReference type="GO" id="GO:0016987">
    <property type="term" value="F:sigma factor activity"/>
    <property type="evidence" value="ECO:0007669"/>
    <property type="project" value="UniProtKB-KW"/>
</dbReference>
<dbReference type="SUPFAM" id="SSF88659">
    <property type="entry name" value="Sigma3 and sigma4 domains of RNA polymerase sigma factors"/>
    <property type="match status" value="1"/>
</dbReference>
<gene>
    <name evidence="8" type="ORF">SAMN05660866_03220</name>
</gene>
<dbReference type="STRING" id="561365.SAMN05660866_03220"/>
<dbReference type="InterPro" id="IPR014284">
    <property type="entry name" value="RNA_pol_sigma-70_dom"/>
</dbReference>
<protein>
    <submittedName>
        <fullName evidence="8">RNA polymerase sigma-70 factor, ECF subfamily</fullName>
    </submittedName>
</protein>
<dbReference type="Proteomes" id="UP000190339">
    <property type="component" value="Unassembled WGS sequence"/>
</dbReference>
<keyword evidence="5" id="KW-0804">Transcription</keyword>
<dbReference type="PANTHER" id="PTHR43133:SF62">
    <property type="entry name" value="RNA POLYMERASE SIGMA FACTOR SIGZ"/>
    <property type="match status" value="1"/>
</dbReference>
<name>A0A1T5E0T4_9FLAO</name>
<dbReference type="GO" id="GO:0006352">
    <property type="term" value="P:DNA-templated transcription initiation"/>
    <property type="evidence" value="ECO:0007669"/>
    <property type="project" value="InterPro"/>
</dbReference>
<feature type="domain" description="RNA polymerase sigma-70 region 2" evidence="6">
    <location>
        <begin position="25"/>
        <end position="88"/>
    </location>
</feature>
<sequence length="177" mass="20520">MQLDLLVEQFKKKDPSAFEKLHGMYADNICGVINTIVKNDSIAQEICQDVFIKIWNNSESYNSSKGRFFTWILNIARNAAIDEIRSRSYKNEKKNLSADYFVGILQNKEDEDSVVDTKVLRNLVKNLKEKCVQIIELLYFRGYTQKDAAEELDIPIGTVKTRNRSCISQLRENMEIK</sequence>
<reference evidence="9" key="1">
    <citation type="submission" date="2017-02" db="EMBL/GenBank/DDBJ databases">
        <authorList>
            <person name="Varghese N."/>
            <person name="Submissions S."/>
        </authorList>
    </citation>
    <scope>NUCLEOTIDE SEQUENCE [LARGE SCALE GENOMIC DNA]</scope>
    <source>
        <strain evidence="9">DSM 23546</strain>
    </source>
</reference>
<dbReference type="PANTHER" id="PTHR43133">
    <property type="entry name" value="RNA POLYMERASE ECF-TYPE SIGMA FACTO"/>
    <property type="match status" value="1"/>
</dbReference>
<keyword evidence="3" id="KW-0731">Sigma factor</keyword>
<dbReference type="InterPro" id="IPR039425">
    <property type="entry name" value="RNA_pol_sigma-70-like"/>
</dbReference>
<dbReference type="RefSeq" id="WP_079513696.1">
    <property type="nucleotide sequence ID" value="NZ_CAXBOB010000063.1"/>
</dbReference>
<dbReference type="InterPro" id="IPR013325">
    <property type="entry name" value="RNA_pol_sigma_r2"/>
</dbReference>
<feature type="domain" description="RNA polymerase sigma-70 region 4" evidence="7">
    <location>
        <begin position="126"/>
        <end position="172"/>
    </location>
</feature>
<dbReference type="AlphaFoldDB" id="A0A1T5E0T4"/>
<keyword evidence="9" id="KW-1185">Reference proteome</keyword>
<dbReference type="NCBIfam" id="TIGR02937">
    <property type="entry name" value="sigma70-ECF"/>
    <property type="match status" value="1"/>
</dbReference>
<accession>A0A1T5E0T4</accession>
<evidence type="ECO:0000256" key="1">
    <source>
        <dbReference type="ARBA" id="ARBA00010641"/>
    </source>
</evidence>
<evidence type="ECO:0000256" key="2">
    <source>
        <dbReference type="ARBA" id="ARBA00023015"/>
    </source>
</evidence>
<dbReference type="InterPro" id="IPR007630">
    <property type="entry name" value="RNA_pol_sigma70_r4"/>
</dbReference>
<dbReference type="Gene3D" id="1.10.10.10">
    <property type="entry name" value="Winged helix-like DNA-binding domain superfamily/Winged helix DNA-binding domain"/>
    <property type="match status" value="1"/>
</dbReference>
<comment type="similarity">
    <text evidence="1">Belongs to the sigma-70 factor family. ECF subfamily.</text>
</comment>
<dbReference type="Pfam" id="PF04545">
    <property type="entry name" value="Sigma70_r4"/>
    <property type="match status" value="1"/>
</dbReference>
<organism evidence="8 9">
    <name type="scientific">Maribacter arcticus</name>
    <dbReference type="NCBI Taxonomy" id="561365"/>
    <lineage>
        <taxon>Bacteria</taxon>
        <taxon>Pseudomonadati</taxon>
        <taxon>Bacteroidota</taxon>
        <taxon>Flavobacteriia</taxon>
        <taxon>Flavobacteriales</taxon>
        <taxon>Flavobacteriaceae</taxon>
        <taxon>Maribacter</taxon>
    </lineage>
</organism>
<proteinExistence type="inferred from homology"/>
<evidence type="ECO:0000259" key="6">
    <source>
        <dbReference type="Pfam" id="PF04542"/>
    </source>
</evidence>
<dbReference type="InterPro" id="IPR007627">
    <property type="entry name" value="RNA_pol_sigma70_r2"/>
</dbReference>
<evidence type="ECO:0000256" key="5">
    <source>
        <dbReference type="ARBA" id="ARBA00023163"/>
    </source>
</evidence>
<dbReference type="GO" id="GO:0003677">
    <property type="term" value="F:DNA binding"/>
    <property type="evidence" value="ECO:0007669"/>
    <property type="project" value="UniProtKB-KW"/>
</dbReference>
<evidence type="ECO:0000256" key="3">
    <source>
        <dbReference type="ARBA" id="ARBA00023082"/>
    </source>
</evidence>
<evidence type="ECO:0000313" key="9">
    <source>
        <dbReference type="Proteomes" id="UP000190339"/>
    </source>
</evidence>
<dbReference type="OrthoDB" id="9784272at2"/>
<dbReference type="InterPro" id="IPR036388">
    <property type="entry name" value="WH-like_DNA-bd_sf"/>
</dbReference>